<reference evidence="1 2" key="1">
    <citation type="submission" date="2015-07" db="EMBL/GenBank/DDBJ databases">
        <title>The draft genome sequence of Leadbetterella sp. JN14-9.</title>
        <authorList>
            <person name="Liu Y."/>
            <person name="Du J."/>
            <person name="Shao Z."/>
        </authorList>
    </citation>
    <scope>NUCLEOTIDE SEQUENCE [LARGE SCALE GENOMIC DNA]</scope>
    <source>
        <strain evidence="1 2">JN14-9</strain>
    </source>
</reference>
<protein>
    <recommendedName>
        <fullName evidence="3">Lipocalin-like domain-containing protein</fullName>
    </recommendedName>
</protein>
<proteinExistence type="predicted"/>
<sequence>MKKSLTLLFILFLLFSCEKDTVNGTKVNRQDMRLLKGTWVSTSIEPNGTLAKESEFLPESLTITFKACDTKSNSICSGTFTVNQEEPFEYNFTIGIYGQSLRTAIIFRDSEQQSNISPETKSYHFIDDNSLFLLQLRNNKLTFEFGGPTFGSYFIDMTRE</sequence>
<evidence type="ECO:0008006" key="3">
    <source>
        <dbReference type="Google" id="ProtNLM"/>
    </source>
</evidence>
<dbReference type="PATRIC" id="fig|1605367.3.peg.3254"/>
<evidence type="ECO:0000313" key="2">
    <source>
        <dbReference type="Proteomes" id="UP000050454"/>
    </source>
</evidence>
<accession>A0A0P7BNF7</accession>
<evidence type="ECO:0000313" key="1">
    <source>
        <dbReference type="EMBL" id="KPM48773.1"/>
    </source>
</evidence>
<dbReference type="PROSITE" id="PS51257">
    <property type="entry name" value="PROKAR_LIPOPROTEIN"/>
    <property type="match status" value="1"/>
</dbReference>
<organism evidence="1 2">
    <name type="scientific">Jiulongibacter sediminis</name>
    <dbReference type="NCBI Taxonomy" id="1605367"/>
    <lineage>
        <taxon>Bacteria</taxon>
        <taxon>Pseudomonadati</taxon>
        <taxon>Bacteroidota</taxon>
        <taxon>Cytophagia</taxon>
        <taxon>Cytophagales</taxon>
        <taxon>Leadbetterellaceae</taxon>
        <taxon>Jiulongibacter</taxon>
    </lineage>
</organism>
<dbReference type="Proteomes" id="UP000050454">
    <property type="component" value="Unassembled WGS sequence"/>
</dbReference>
<name>A0A0P7BNF7_9BACT</name>
<dbReference type="EMBL" id="LGTQ01000006">
    <property type="protein sequence ID" value="KPM48773.1"/>
    <property type="molecule type" value="Genomic_DNA"/>
</dbReference>
<comment type="caution">
    <text evidence="1">The sequence shown here is derived from an EMBL/GenBank/DDBJ whole genome shotgun (WGS) entry which is preliminary data.</text>
</comment>
<gene>
    <name evidence="1" type="ORF">AFM12_09340</name>
</gene>
<keyword evidence="2" id="KW-1185">Reference proteome</keyword>
<dbReference type="AlphaFoldDB" id="A0A0P7BNF7"/>